<sequence length="78" mass="9152">MHYNRPIVLPAVIHPPMCCENHTFEQFIVPHIHPTHTANINHQMYQHQHYYPQTQSFAQDVNNQQFVCGGGPRRPFGF</sequence>
<organism evidence="1 2">
    <name type="scientific">Pseudobacillus wudalianchiensis</name>
    <dbReference type="NCBI Taxonomy" id="1743143"/>
    <lineage>
        <taxon>Bacteria</taxon>
        <taxon>Bacillati</taxon>
        <taxon>Bacillota</taxon>
        <taxon>Bacilli</taxon>
        <taxon>Bacillales</taxon>
        <taxon>Bacillaceae</taxon>
        <taxon>Pseudobacillus</taxon>
    </lineage>
</organism>
<accession>A0A1B9B9P6</accession>
<name>A0A1B9B9P6_9BACI</name>
<dbReference type="AlphaFoldDB" id="A0A1B9B9P6"/>
<dbReference type="Proteomes" id="UP000092578">
    <property type="component" value="Unassembled WGS sequence"/>
</dbReference>
<proteinExistence type="predicted"/>
<gene>
    <name evidence="1" type="ORF">A8F95_03640</name>
</gene>
<comment type="caution">
    <text evidence="1">The sequence shown here is derived from an EMBL/GenBank/DDBJ whole genome shotgun (WGS) entry which is preliminary data.</text>
</comment>
<reference evidence="2" key="1">
    <citation type="submission" date="2016-05" db="EMBL/GenBank/DDBJ databases">
        <authorList>
            <person name="Liu B."/>
            <person name="Wang J."/>
            <person name="Zhu Y."/>
            <person name="Liu G."/>
            <person name="Chen Q."/>
            <person name="Chen Z."/>
            <person name="Lan J."/>
            <person name="Che J."/>
            <person name="Ge C."/>
            <person name="Shi H."/>
            <person name="Pan Z."/>
            <person name="Liu X."/>
        </authorList>
    </citation>
    <scope>NUCLEOTIDE SEQUENCE [LARGE SCALE GENOMIC DNA]</scope>
    <source>
        <strain evidence="2">FJAT-27215</strain>
    </source>
</reference>
<dbReference type="Pfam" id="PF11122">
    <property type="entry name" value="Spore-coat_CotD"/>
    <property type="match status" value="1"/>
</dbReference>
<evidence type="ECO:0008006" key="3">
    <source>
        <dbReference type="Google" id="ProtNLM"/>
    </source>
</evidence>
<evidence type="ECO:0000313" key="1">
    <source>
        <dbReference type="EMBL" id="OCA92792.1"/>
    </source>
</evidence>
<dbReference type="InterPro" id="IPR020108">
    <property type="entry name" value="Spore_coat_CotD"/>
</dbReference>
<protein>
    <recommendedName>
        <fullName evidence="3">Spore coat protein CotH</fullName>
    </recommendedName>
</protein>
<evidence type="ECO:0000313" key="2">
    <source>
        <dbReference type="Proteomes" id="UP000092578"/>
    </source>
</evidence>
<dbReference type="EMBL" id="MAYT01000001">
    <property type="protein sequence ID" value="OCA92792.1"/>
    <property type="molecule type" value="Genomic_DNA"/>
</dbReference>
<dbReference type="RefSeq" id="WP_049662831.1">
    <property type="nucleotide sequence ID" value="NZ_MAYT01000001.1"/>
</dbReference>
<keyword evidence="2" id="KW-1185">Reference proteome</keyword>